<comment type="similarity">
    <text evidence="4">Belongs to the cyclic nucleotide phosphodiesterase class-III family.</text>
</comment>
<dbReference type="GeneID" id="79316261"/>
<evidence type="ECO:0000256" key="5">
    <source>
        <dbReference type="SAM" id="MobiDB-lite"/>
    </source>
</evidence>
<gene>
    <name evidence="7" type="ORF">ACFQPE_09790</name>
</gene>
<dbReference type="EC" id="3.1.-.-" evidence="7"/>
<evidence type="ECO:0000313" key="7">
    <source>
        <dbReference type="EMBL" id="MFC7317085.1"/>
    </source>
</evidence>
<dbReference type="Pfam" id="PF00149">
    <property type="entry name" value="Metallophos"/>
    <property type="match status" value="1"/>
</dbReference>
<evidence type="ECO:0000256" key="2">
    <source>
        <dbReference type="ARBA" id="ARBA00022801"/>
    </source>
</evidence>
<name>A0ABD6A9N5_9EURY</name>
<proteinExistence type="inferred from homology"/>
<dbReference type="PANTHER" id="PTHR42988">
    <property type="entry name" value="PHOSPHOHYDROLASE"/>
    <property type="match status" value="1"/>
</dbReference>
<dbReference type="InterPro" id="IPR029052">
    <property type="entry name" value="Metallo-depent_PP-like"/>
</dbReference>
<organism evidence="7 8">
    <name type="scientific">Halomarina halobia</name>
    <dbReference type="NCBI Taxonomy" id="3033386"/>
    <lineage>
        <taxon>Archaea</taxon>
        <taxon>Methanobacteriati</taxon>
        <taxon>Methanobacteriota</taxon>
        <taxon>Stenosarchaea group</taxon>
        <taxon>Halobacteria</taxon>
        <taxon>Halobacteriales</taxon>
        <taxon>Natronomonadaceae</taxon>
        <taxon>Halomarina</taxon>
    </lineage>
</organism>
<evidence type="ECO:0000313" key="8">
    <source>
        <dbReference type="Proteomes" id="UP001596547"/>
    </source>
</evidence>
<dbReference type="RefSeq" id="WP_276303659.1">
    <property type="nucleotide sequence ID" value="NZ_CP119992.1"/>
</dbReference>
<dbReference type="PANTHER" id="PTHR42988:SF2">
    <property type="entry name" value="CYCLIC NUCLEOTIDE PHOSPHODIESTERASE CBUA0032-RELATED"/>
    <property type="match status" value="1"/>
</dbReference>
<dbReference type="Proteomes" id="UP001596547">
    <property type="component" value="Unassembled WGS sequence"/>
</dbReference>
<feature type="region of interest" description="Disordered" evidence="5">
    <location>
        <begin position="315"/>
        <end position="335"/>
    </location>
</feature>
<dbReference type="InterPro" id="IPR050884">
    <property type="entry name" value="CNP_phosphodiesterase-III"/>
</dbReference>
<evidence type="ECO:0000256" key="1">
    <source>
        <dbReference type="ARBA" id="ARBA00022723"/>
    </source>
</evidence>
<feature type="domain" description="Calcineurin-like phosphoesterase" evidence="6">
    <location>
        <begin position="27"/>
        <end position="233"/>
    </location>
</feature>
<dbReference type="AlphaFoldDB" id="A0ABD6A9N5"/>
<evidence type="ECO:0000256" key="4">
    <source>
        <dbReference type="ARBA" id="ARBA00025742"/>
    </source>
</evidence>
<evidence type="ECO:0000256" key="3">
    <source>
        <dbReference type="ARBA" id="ARBA00023004"/>
    </source>
</evidence>
<sequence>METQPTFASERDRVLARFARPTADGVTLAVVSDVHVSSEETGTWKVFHRTESRLATAVADANRLGLDGVVFAGDLTKDGSPAEFAAVDSLLDELAVPYVAVPGNHDVPKSFDPHETPALDAFVESYTPGSLPFRTRFGGVDVIGLNSAAAPDGSLEDTHGGRISDDQIEWLDATVEPDRPTVVVLHHPIFSIREHVPTFSDSDHLQLANAAAVNAALARNDVDLVVSGHVHWPAAARVDGVSHLTTPAGCSFPPAYLLFDVSPGGTSVSLVPLADEAGAREAVDHAARDGARDGTLLENAEGGYFDAFPLVDEAGIDPRAGSTPTESRTGLPLHR</sequence>
<reference evidence="7 8" key="1">
    <citation type="journal article" date="2019" name="Int. J. Syst. Evol. Microbiol.">
        <title>The Global Catalogue of Microorganisms (GCM) 10K type strain sequencing project: providing services to taxonomists for standard genome sequencing and annotation.</title>
        <authorList>
            <consortium name="The Broad Institute Genomics Platform"/>
            <consortium name="The Broad Institute Genome Sequencing Center for Infectious Disease"/>
            <person name="Wu L."/>
            <person name="Ma J."/>
        </authorList>
    </citation>
    <scope>NUCLEOTIDE SEQUENCE [LARGE SCALE GENOMIC DNA]</scope>
    <source>
        <strain evidence="7 8">PSR21</strain>
    </source>
</reference>
<keyword evidence="1" id="KW-0479">Metal-binding</keyword>
<dbReference type="EMBL" id="JBHTBF010000002">
    <property type="protein sequence ID" value="MFC7317085.1"/>
    <property type="molecule type" value="Genomic_DNA"/>
</dbReference>
<keyword evidence="2 7" id="KW-0378">Hydrolase</keyword>
<dbReference type="GO" id="GO:0016787">
    <property type="term" value="F:hydrolase activity"/>
    <property type="evidence" value="ECO:0007669"/>
    <property type="project" value="UniProtKB-KW"/>
</dbReference>
<keyword evidence="8" id="KW-1185">Reference proteome</keyword>
<dbReference type="Gene3D" id="3.60.21.10">
    <property type="match status" value="1"/>
</dbReference>
<dbReference type="SUPFAM" id="SSF56300">
    <property type="entry name" value="Metallo-dependent phosphatases"/>
    <property type="match status" value="1"/>
</dbReference>
<protein>
    <submittedName>
        <fullName evidence="7">Metallophosphoesterase family protein</fullName>
        <ecNumber evidence="7">3.1.-.-</ecNumber>
    </submittedName>
</protein>
<evidence type="ECO:0000259" key="6">
    <source>
        <dbReference type="Pfam" id="PF00149"/>
    </source>
</evidence>
<comment type="caution">
    <text evidence="7">The sequence shown here is derived from an EMBL/GenBank/DDBJ whole genome shotgun (WGS) entry which is preliminary data.</text>
</comment>
<accession>A0ABD6A9N5</accession>
<dbReference type="GO" id="GO:0046872">
    <property type="term" value="F:metal ion binding"/>
    <property type="evidence" value="ECO:0007669"/>
    <property type="project" value="UniProtKB-KW"/>
</dbReference>
<keyword evidence="3" id="KW-0408">Iron</keyword>
<dbReference type="InterPro" id="IPR004843">
    <property type="entry name" value="Calcineurin-like_PHP"/>
</dbReference>